<dbReference type="VEuPathDB" id="FungiDB:H310_09598"/>
<organism evidence="1">
    <name type="scientific">Aphanomyces invadans</name>
    <dbReference type="NCBI Taxonomy" id="157072"/>
    <lineage>
        <taxon>Eukaryota</taxon>
        <taxon>Sar</taxon>
        <taxon>Stramenopiles</taxon>
        <taxon>Oomycota</taxon>
        <taxon>Saprolegniomycetes</taxon>
        <taxon>Saprolegniales</taxon>
        <taxon>Verrucalvaceae</taxon>
        <taxon>Aphanomyces</taxon>
    </lineage>
</organism>
<dbReference type="OrthoDB" id="77968at2759"/>
<sequence>MQEALISPVMKTKKKLLRPTADCPPGTKSKKLSRKKRLQNLQRQVYDLEGVLMRTKRTGTTLLPWEEIALAFKEDTLDQVRDNRSLKRQLQRQEYIYHVLHSWVLNMLPPPRTLHSHAETWRHSYLVQGDDDIRRTAQMWIVQHALYNTDRVMSCSTFPDSAETLVEIDVTVDDDEGLFQVRGVVQYTLPLPLDAASNLYWIAENTFSQYRRATPPISIMQNEQLQHDWLRYNRQVVSSPLARQRIHNYSLHGQFRTPDRTTVVWRTIIRDEAFPEEDGRVWTLDSHLWTVAEPCGPHATRFRTVYTIGHPQTVGGRMVTAEEMATEFQLVQGPTDVRRQVREFLTSAHIRQRQLFFDYLTCLMRLSDVPPNYSNE</sequence>
<proteinExistence type="predicted"/>
<dbReference type="GeneID" id="20086648"/>
<dbReference type="AlphaFoldDB" id="A0A024TUQ0"/>
<protein>
    <recommendedName>
        <fullName evidence="2">START domain-containing protein</fullName>
    </recommendedName>
</protein>
<gene>
    <name evidence="1" type="ORF">H310_09598</name>
</gene>
<accession>A0A024TUQ0</accession>
<evidence type="ECO:0008006" key="2">
    <source>
        <dbReference type="Google" id="ProtNLM"/>
    </source>
</evidence>
<name>A0A024TUQ0_9STRA</name>
<dbReference type="RefSeq" id="XP_008873923.1">
    <property type="nucleotide sequence ID" value="XM_008875701.1"/>
</dbReference>
<evidence type="ECO:0000313" key="1">
    <source>
        <dbReference type="EMBL" id="ETV97714.1"/>
    </source>
</evidence>
<reference evidence="1" key="1">
    <citation type="submission" date="2013-12" db="EMBL/GenBank/DDBJ databases">
        <title>The Genome Sequence of Aphanomyces invadans NJM9701.</title>
        <authorList>
            <consortium name="The Broad Institute Genomics Platform"/>
            <person name="Russ C."/>
            <person name="Tyler B."/>
            <person name="van West P."/>
            <person name="Dieguez-Uribeondo J."/>
            <person name="Young S.K."/>
            <person name="Zeng Q."/>
            <person name="Gargeya S."/>
            <person name="Fitzgerald M."/>
            <person name="Abouelleil A."/>
            <person name="Alvarado L."/>
            <person name="Chapman S.B."/>
            <person name="Gainer-Dewar J."/>
            <person name="Goldberg J."/>
            <person name="Griggs A."/>
            <person name="Gujja S."/>
            <person name="Hansen M."/>
            <person name="Howarth C."/>
            <person name="Imamovic A."/>
            <person name="Ireland A."/>
            <person name="Larimer J."/>
            <person name="McCowan C."/>
            <person name="Murphy C."/>
            <person name="Pearson M."/>
            <person name="Poon T.W."/>
            <person name="Priest M."/>
            <person name="Roberts A."/>
            <person name="Saif S."/>
            <person name="Shea T."/>
            <person name="Sykes S."/>
            <person name="Wortman J."/>
            <person name="Nusbaum C."/>
            <person name="Birren B."/>
        </authorList>
    </citation>
    <scope>NUCLEOTIDE SEQUENCE [LARGE SCALE GENOMIC DNA]</scope>
    <source>
        <strain evidence="1">NJM9701</strain>
    </source>
</reference>
<dbReference type="EMBL" id="KI913972">
    <property type="protein sequence ID" value="ETV97714.1"/>
    <property type="molecule type" value="Genomic_DNA"/>
</dbReference>